<keyword evidence="1" id="KW-1133">Transmembrane helix</keyword>
<feature type="transmembrane region" description="Helical" evidence="1">
    <location>
        <begin position="49"/>
        <end position="67"/>
    </location>
</feature>
<comment type="caution">
    <text evidence="2">The sequence shown here is derived from an EMBL/GenBank/DDBJ whole genome shotgun (WGS) entry which is preliminary data.</text>
</comment>
<keyword evidence="3" id="KW-1185">Reference proteome</keyword>
<dbReference type="RefSeq" id="WP_132117448.1">
    <property type="nucleotide sequence ID" value="NZ_SLWS01000004.1"/>
</dbReference>
<keyword evidence="1" id="KW-0472">Membrane</keyword>
<dbReference type="EMBL" id="SLWS01000004">
    <property type="protein sequence ID" value="TCO59502.1"/>
    <property type="molecule type" value="Genomic_DNA"/>
</dbReference>
<keyword evidence="1" id="KW-0812">Transmembrane</keyword>
<evidence type="ECO:0000313" key="2">
    <source>
        <dbReference type="EMBL" id="TCO59502.1"/>
    </source>
</evidence>
<sequence length="106" mass="10740">MSNDEGSKQAVGGQVAVMGAGVALSEALFFACLAGFVHPRSLWQFGMPWVLLPALPALGALGGLVVASRKPARAKVFAVALGALLASLTLLAAGLLVLLLDRGLSD</sequence>
<proteinExistence type="predicted"/>
<feature type="transmembrane region" description="Helical" evidence="1">
    <location>
        <begin position="12"/>
        <end position="37"/>
    </location>
</feature>
<feature type="transmembrane region" description="Helical" evidence="1">
    <location>
        <begin position="76"/>
        <end position="100"/>
    </location>
</feature>
<organism evidence="2 3">
    <name type="scientific">Actinocrispum wychmicini</name>
    <dbReference type="NCBI Taxonomy" id="1213861"/>
    <lineage>
        <taxon>Bacteria</taxon>
        <taxon>Bacillati</taxon>
        <taxon>Actinomycetota</taxon>
        <taxon>Actinomycetes</taxon>
        <taxon>Pseudonocardiales</taxon>
        <taxon>Pseudonocardiaceae</taxon>
        <taxon>Actinocrispum</taxon>
    </lineage>
</organism>
<reference evidence="2 3" key="1">
    <citation type="submission" date="2019-03" db="EMBL/GenBank/DDBJ databases">
        <title>Genomic Encyclopedia of Type Strains, Phase IV (KMG-IV): sequencing the most valuable type-strain genomes for metagenomic binning, comparative biology and taxonomic classification.</title>
        <authorList>
            <person name="Goeker M."/>
        </authorList>
    </citation>
    <scope>NUCLEOTIDE SEQUENCE [LARGE SCALE GENOMIC DNA]</scope>
    <source>
        <strain evidence="2 3">DSM 45934</strain>
    </source>
</reference>
<gene>
    <name evidence="2" type="ORF">EV192_104344</name>
</gene>
<evidence type="ECO:0000256" key="1">
    <source>
        <dbReference type="SAM" id="Phobius"/>
    </source>
</evidence>
<dbReference type="Proteomes" id="UP000295680">
    <property type="component" value="Unassembled WGS sequence"/>
</dbReference>
<protein>
    <submittedName>
        <fullName evidence="2">Uncharacterized protein</fullName>
    </submittedName>
</protein>
<accession>A0A4R2JLM8</accession>
<name>A0A4R2JLM8_9PSEU</name>
<evidence type="ECO:0000313" key="3">
    <source>
        <dbReference type="Proteomes" id="UP000295680"/>
    </source>
</evidence>
<dbReference type="AlphaFoldDB" id="A0A4R2JLM8"/>